<reference evidence="7" key="3">
    <citation type="submission" date="2025-09" db="UniProtKB">
        <authorList>
            <consortium name="Ensembl"/>
        </authorList>
    </citation>
    <scope>IDENTIFICATION</scope>
</reference>
<dbReference type="HOGENOM" id="CLU_066148_0_0_1"/>
<keyword evidence="3" id="KW-0862">Zinc</keyword>
<accession>H0XWK1</accession>
<dbReference type="PANTHER" id="PTHR16295">
    <property type="entry name" value="TRAF-TYPE ZINC FINGER PROTEIN-RELATED"/>
    <property type="match status" value="1"/>
</dbReference>
<dbReference type="GO" id="GO:0006511">
    <property type="term" value="P:ubiquitin-dependent protein catabolic process"/>
    <property type="evidence" value="ECO:0007669"/>
    <property type="project" value="Ensembl"/>
</dbReference>
<dbReference type="AlphaFoldDB" id="H0XWK1"/>
<dbReference type="EMBL" id="AAQR03150100">
    <property type="status" value="NOT_ANNOTATED_CDS"/>
    <property type="molecule type" value="Genomic_DNA"/>
</dbReference>
<dbReference type="SUPFAM" id="SSF49599">
    <property type="entry name" value="TRAF domain-like"/>
    <property type="match status" value="2"/>
</dbReference>
<dbReference type="InterPro" id="IPR051986">
    <property type="entry name" value="Innate_Immune_Apopt_Reg"/>
</dbReference>
<dbReference type="FunCoup" id="H0XWK1">
    <property type="interactions" value="741"/>
</dbReference>
<dbReference type="GO" id="GO:0008270">
    <property type="term" value="F:zinc ion binding"/>
    <property type="evidence" value="ECO:0007669"/>
    <property type="project" value="UniProtKB-KW"/>
</dbReference>
<dbReference type="GO" id="GO:0035456">
    <property type="term" value="P:response to interferon-beta"/>
    <property type="evidence" value="ECO:0007669"/>
    <property type="project" value="Ensembl"/>
</dbReference>
<dbReference type="InParanoid" id="H0XWK1"/>
<reference evidence="8" key="1">
    <citation type="submission" date="2011-03" db="EMBL/GenBank/DDBJ databases">
        <title>Version 3 of the genome sequence of Otolemur garnettii (Bushbaby).</title>
        <authorList>
            <consortium name="The Broad Institute Genome Sequencing Platform"/>
            <person name="Di Palma F."/>
            <person name="Johnson J."/>
            <person name="Lander E.S."/>
            <person name="Lindblad-Toh K."/>
            <person name="Jaffe D.B."/>
            <person name="Gnerre S."/>
            <person name="MacCallum I."/>
            <person name="Przybylski D."/>
            <person name="Ribeiro F.J."/>
            <person name="Burton J.N."/>
            <person name="Walker B.J."/>
            <person name="Sharpe T."/>
            <person name="Hall G."/>
        </authorList>
    </citation>
    <scope>NUCLEOTIDE SEQUENCE [LARGE SCALE GENOMIC DNA]</scope>
</reference>
<dbReference type="GeneTree" id="ENSGT00530000063869"/>
<dbReference type="Ensembl" id="ENSOGAT00000033311.1">
    <property type="protein sequence ID" value="ENSOGAP00000020494.1"/>
    <property type="gene ID" value="ENSOGAG00000033395.1"/>
</dbReference>
<dbReference type="GO" id="GO:0032481">
    <property type="term" value="P:positive regulation of type I interferon production"/>
    <property type="evidence" value="ECO:0007669"/>
    <property type="project" value="Ensembl"/>
</dbReference>
<evidence type="ECO:0000313" key="8">
    <source>
        <dbReference type="Proteomes" id="UP000005225"/>
    </source>
</evidence>
<feature type="domain" description="TRAFD1/XAF1 zinc finger" evidence="6">
    <location>
        <begin position="100"/>
        <end position="134"/>
    </location>
</feature>
<gene>
    <name evidence="7" type="primary">XAF1</name>
</gene>
<dbReference type="InterPro" id="IPR049439">
    <property type="entry name" value="TRAFD1-XIAF1_Znf"/>
</dbReference>
<dbReference type="GO" id="GO:0140313">
    <property type="term" value="F:molecular sequestering activity"/>
    <property type="evidence" value="ECO:0007669"/>
    <property type="project" value="Ensembl"/>
</dbReference>
<evidence type="ECO:0000259" key="5">
    <source>
        <dbReference type="Pfam" id="PF18608"/>
    </source>
</evidence>
<dbReference type="InterPro" id="IPR013083">
    <property type="entry name" value="Znf_RING/FYVE/PHD"/>
</dbReference>
<feature type="compositionally biased region" description="Low complexity" evidence="4">
    <location>
        <begin position="227"/>
        <end position="238"/>
    </location>
</feature>
<dbReference type="PANTHER" id="PTHR16295:SF17">
    <property type="entry name" value="XIAP-ASSOCIATED FACTOR 1"/>
    <property type="match status" value="1"/>
</dbReference>
<dbReference type="GO" id="GO:0005739">
    <property type="term" value="C:mitochondrion"/>
    <property type="evidence" value="ECO:0007669"/>
    <property type="project" value="Ensembl"/>
</dbReference>
<dbReference type="STRING" id="30611.ENSOGAP00000020494"/>
<protein>
    <submittedName>
        <fullName evidence="7">XIAP associated factor 1</fullName>
    </submittedName>
</protein>
<evidence type="ECO:0000256" key="3">
    <source>
        <dbReference type="ARBA" id="ARBA00022833"/>
    </source>
</evidence>
<dbReference type="eggNOG" id="ENOG502QQRU">
    <property type="taxonomic scope" value="Eukaryota"/>
</dbReference>
<dbReference type="Pfam" id="PF18608">
    <property type="entry name" value="XAF1_C"/>
    <property type="match status" value="1"/>
</dbReference>
<dbReference type="Pfam" id="PF21366">
    <property type="entry name" value="TRAFD1-XIAF1_ZnF"/>
    <property type="match status" value="1"/>
</dbReference>
<evidence type="ECO:0000256" key="1">
    <source>
        <dbReference type="ARBA" id="ARBA00022723"/>
    </source>
</evidence>
<sequence length="297" mass="33644">MEDTLQVCPNCKKNVATSHFTLHEAHCLRFLVLCPECEEAIPRAKMEEHRQACHQQEVAGGIRMHQQSLQKPLMEFHQANECQEHPSKCKFCKLAMQLSELEVHEFNCGNRTELCPNCGQFIALRVLAQHKDVCRYKQAQLKKGERISALQREIYCHYCDQTIPENNHSHHMENSICPNSEFEKHFPDGEPTIPPPSLPSQAAENQTSTAEEVVRPKTKNINRCLLSGSSSKPASSGKNKTGDLPPKSEFKTRTPSSVEENETAYDILRSCSQCGILLPLPTLNQHQEKCWRLASSK</sequence>
<dbReference type="OMA" id="MDHEADE"/>
<feature type="region of interest" description="Disordered" evidence="4">
    <location>
        <begin position="178"/>
        <end position="260"/>
    </location>
</feature>
<evidence type="ECO:0000256" key="4">
    <source>
        <dbReference type="SAM" id="MobiDB-lite"/>
    </source>
</evidence>
<evidence type="ECO:0000256" key="2">
    <source>
        <dbReference type="ARBA" id="ARBA00022771"/>
    </source>
</evidence>
<dbReference type="GO" id="GO:0005654">
    <property type="term" value="C:nucleoplasm"/>
    <property type="evidence" value="ECO:0007669"/>
    <property type="project" value="Ensembl"/>
</dbReference>
<keyword evidence="2" id="KW-0863">Zinc-finger</keyword>
<dbReference type="GO" id="GO:0032480">
    <property type="term" value="P:negative regulation of type I interferon production"/>
    <property type="evidence" value="ECO:0007669"/>
    <property type="project" value="Ensembl"/>
</dbReference>
<name>H0XWK1_OTOGA</name>
<dbReference type="EMBL" id="AAQR03150099">
    <property type="status" value="NOT_ANNOTATED_CDS"/>
    <property type="molecule type" value="Genomic_DNA"/>
</dbReference>
<feature type="domain" description="XIAP-associated factor 1 C-terminal" evidence="5">
    <location>
        <begin position="254"/>
        <end position="297"/>
    </location>
</feature>
<proteinExistence type="predicted"/>
<reference evidence="7" key="2">
    <citation type="submission" date="2025-08" db="UniProtKB">
        <authorList>
            <consortium name="Ensembl"/>
        </authorList>
    </citation>
    <scope>IDENTIFICATION</scope>
</reference>
<dbReference type="GO" id="GO:0006915">
    <property type="term" value="P:apoptotic process"/>
    <property type="evidence" value="ECO:0007669"/>
    <property type="project" value="InterPro"/>
</dbReference>
<keyword evidence="1" id="KW-0479">Metal-binding</keyword>
<dbReference type="InterPro" id="IPR031220">
    <property type="entry name" value="XAF1_C_sf"/>
</dbReference>
<dbReference type="Proteomes" id="UP000005225">
    <property type="component" value="Unassembled WGS sequence"/>
</dbReference>
<dbReference type="Gene3D" id="3.30.40.10">
    <property type="entry name" value="Zinc/RING finger domain, C3HC4 (zinc finger)"/>
    <property type="match status" value="2"/>
</dbReference>
<organism evidence="7 8">
    <name type="scientific">Otolemur garnettii</name>
    <name type="common">Small-eared galago</name>
    <name type="synonym">Garnett's greater bushbaby</name>
    <dbReference type="NCBI Taxonomy" id="30611"/>
    <lineage>
        <taxon>Eukaryota</taxon>
        <taxon>Metazoa</taxon>
        <taxon>Chordata</taxon>
        <taxon>Craniata</taxon>
        <taxon>Vertebrata</taxon>
        <taxon>Euteleostomi</taxon>
        <taxon>Mammalia</taxon>
        <taxon>Eutheria</taxon>
        <taxon>Euarchontoglires</taxon>
        <taxon>Primates</taxon>
        <taxon>Strepsirrhini</taxon>
        <taxon>Lorisiformes</taxon>
        <taxon>Galagidae</taxon>
        <taxon>Otolemur</taxon>
    </lineage>
</organism>
<evidence type="ECO:0000259" key="6">
    <source>
        <dbReference type="Pfam" id="PF21366"/>
    </source>
</evidence>
<evidence type="ECO:0000313" key="7">
    <source>
        <dbReference type="Ensembl" id="ENSOGAP00000020494.1"/>
    </source>
</evidence>
<dbReference type="InterPro" id="IPR041386">
    <property type="entry name" value="XAF1_C"/>
</dbReference>
<feature type="compositionally biased region" description="Polar residues" evidence="4">
    <location>
        <begin position="199"/>
        <end position="210"/>
    </location>
</feature>
<dbReference type="Gene3D" id="6.10.250.1730">
    <property type="match status" value="1"/>
</dbReference>
<keyword evidence="8" id="KW-1185">Reference proteome</keyword>